<keyword evidence="3" id="KW-0732">Signal</keyword>
<feature type="chain" id="PRO_5032747656" description="Sulfatase N-terminal domain-containing protein" evidence="3">
    <location>
        <begin position="24"/>
        <end position="633"/>
    </location>
</feature>
<comment type="caution">
    <text evidence="5">The sequence shown here is derived from an EMBL/GenBank/DDBJ whole genome shotgun (WGS) entry which is preliminary data.</text>
</comment>
<dbReference type="Pfam" id="PF00884">
    <property type="entry name" value="Sulfatase"/>
    <property type="match status" value="1"/>
</dbReference>
<accession>A0A835TS85</accession>
<dbReference type="GO" id="GO:0004065">
    <property type="term" value="F:arylsulfatase activity"/>
    <property type="evidence" value="ECO:0007669"/>
    <property type="project" value="TreeGrafter"/>
</dbReference>
<evidence type="ECO:0000256" key="1">
    <source>
        <dbReference type="ARBA" id="ARBA00001913"/>
    </source>
</evidence>
<dbReference type="EMBL" id="JADDUC020000004">
    <property type="protein sequence ID" value="KAI1239705.1"/>
    <property type="molecule type" value="Genomic_DNA"/>
</dbReference>
<evidence type="ECO:0000313" key="5">
    <source>
        <dbReference type="EMBL" id="KAG0116295.1"/>
    </source>
</evidence>
<reference evidence="6 7" key="2">
    <citation type="journal article" date="2021" name="J. Hered.">
        <title>Feather Gene Expression Elucidates the Developmental Basis of Plumage Iridescence in African Starlings.</title>
        <authorList>
            <person name="Rubenstein D.R."/>
            <person name="Corvelo A."/>
            <person name="MacManes M.D."/>
            <person name="Maia R."/>
            <person name="Narzisi G."/>
            <person name="Rousaki A."/>
            <person name="Vandenabeele P."/>
            <person name="Shawkey M.D."/>
            <person name="Solomon J."/>
        </authorList>
    </citation>
    <scope>NUCLEOTIDE SEQUENCE [LARGE SCALE GENOMIC DNA]</scope>
    <source>
        <strain evidence="6">SS15</strain>
    </source>
</reference>
<keyword evidence="7" id="KW-1185">Reference proteome</keyword>
<dbReference type="InterPro" id="IPR017850">
    <property type="entry name" value="Alkaline_phosphatase_core_sf"/>
</dbReference>
<dbReference type="OrthoDB" id="1886626at2759"/>
<evidence type="ECO:0000313" key="7">
    <source>
        <dbReference type="Proteomes" id="UP000618051"/>
    </source>
</evidence>
<evidence type="ECO:0000259" key="4">
    <source>
        <dbReference type="Pfam" id="PF00884"/>
    </source>
</evidence>
<evidence type="ECO:0000256" key="3">
    <source>
        <dbReference type="SAM" id="SignalP"/>
    </source>
</evidence>
<name>A0A835TS85_9PASS</name>
<feature type="signal peptide" evidence="3">
    <location>
        <begin position="1"/>
        <end position="23"/>
    </location>
</feature>
<dbReference type="InterPro" id="IPR051849">
    <property type="entry name" value="GAG-degrading_sulfatase"/>
</dbReference>
<dbReference type="EMBL" id="JADDUC010000177">
    <property type="protein sequence ID" value="KAG0116295.1"/>
    <property type="molecule type" value="Genomic_DNA"/>
</dbReference>
<dbReference type="SUPFAM" id="SSF53649">
    <property type="entry name" value="Alkaline phosphatase-like"/>
    <property type="match status" value="1"/>
</dbReference>
<evidence type="ECO:0000256" key="2">
    <source>
        <dbReference type="ARBA" id="ARBA00008779"/>
    </source>
</evidence>
<dbReference type="Proteomes" id="UP000618051">
    <property type="component" value="Unassembled WGS sequence"/>
</dbReference>
<sequence>MRDGGPLGRAALALLLMAAGAGARPRPAVPGGQSRSNVVLVACDSLDGRLTFFPGNQTVNLPSINFMKRHGTVFLNAYTNSPICCPSRAAMWSGLFTHLTESWNNFKGLDPDYVTWMDLMEKHGYHAQKFGKLDFTSGHHSVSNRVEAWTRDVNFLLRQEGRPMVKLTGHRKQFRVMETDWRNTDKAVNWIKEEAVNFTRPFILYLGLNLPHPYPSPYAGENFGSSTFLTSPYWLEKVNYEAIKIPKWSALSEMHRVDYYSSYTKNCTGEFSKEEVRNIRAFYYAMCAETDAMLGEIISALRDTGLLGKTIIIFTADHGELAMEHRQFYKMSMYEGSSHVPLLVMGPDIARIPVPQNLSGYSLIPLLCEKAESKTSPRGPRPSWVLSEFHGCNVNSSVYMLRTGKWKYITYSDGSSVPPQLFDLTADPDELTNVAIKFPVTVHSLDKILRSIVNYPKVSSSVQEYNKQQFISWKQSLGHNYSSVIANLRWHQDWLKDQKKYENAIDKWLVIRINLTTLSKIYPAICTLESDWIEQQPVKTERSVQPPEALSDFLNTGIARNMSGRERGGFSEEKQVVIRDDAKDGDRTEELGAKILAMGSSENQVSTHLQFLNLTGSKNFLMWLISGSSQVQV</sequence>
<dbReference type="InterPro" id="IPR000917">
    <property type="entry name" value="Sulfatase_N"/>
</dbReference>
<protein>
    <recommendedName>
        <fullName evidence="4">Sulfatase N-terminal domain-containing protein</fullName>
    </recommendedName>
</protein>
<organism evidence="5">
    <name type="scientific">Lamprotornis superbus</name>
    <dbReference type="NCBI Taxonomy" id="245042"/>
    <lineage>
        <taxon>Eukaryota</taxon>
        <taxon>Metazoa</taxon>
        <taxon>Chordata</taxon>
        <taxon>Craniata</taxon>
        <taxon>Vertebrata</taxon>
        <taxon>Euteleostomi</taxon>
        <taxon>Archelosauria</taxon>
        <taxon>Archosauria</taxon>
        <taxon>Dinosauria</taxon>
        <taxon>Saurischia</taxon>
        <taxon>Theropoda</taxon>
        <taxon>Coelurosauria</taxon>
        <taxon>Aves</taxon>
        <taxon>Neognathae</taxon>
        <taxon>Neoaves</taxon>
        <taxon>Telluraves</taxon>
        <taxon>Australaves</taxon>
        <taxon>Passeriformes</taxon>
        <taxon>Sturnidae</taxon>
        <taxon>Lamprotornis</taxon>
    </lineage>
</organism>
<comment type="similarity">
    <text evidence="2">Belongs to the sulfatase family.</text>
</comment>
<comment type="cofactor">
    <cofactor evidence="1">
        <name>Ca(2+)</name>
        <dbReference type="ChEBI" id="CHEBI:29108"/>
    </cofactor>
</comment>
<reference evidence="6" key="3">
    <citation type="submission" date="2022-01" db="EMBL/GenBank/DDBJ databases">
        <authorList>
            <person name="Rubenstein D.R."/>
        </authorList>
    </citation>
    <scope>NUCLEOTIDE SEQUENCE</scope>
    <source>
        <strain evidence="6">SS15</strain>
        <tissue evidence="6">Liver</tissue>
    </source>
</reference>
<evidence type="ECO:0000313" key="6">
    <source>
        <dbReference type="EMBL" id="KAI1239705.1"/>
    </source>
</evidence>
<dbReference type="GO" id="GO:0015024">
    <property type="term" value="F:glucuronate-2-sulfatase activity"/>
    <property type="evidence" value="ECO:0007669"/>
    <property type="project" value="TreeGrafter"/>
</dbReference>
<dbReference type="PANTHER" id="PTHR46615">
    <property type="entry name" value="ARYLSULFATASE K"/>
    <property type="match status" value="1"/>
</dbReference>
<dbReference type="AlphaFoldDB" id="A0A835TS85"/>
<feature type="domain" description="Sulfatase N-terminal" evidence="4">
    <location>
        <begin position="36"/>
        <end position="350"/>
    </location>
</feature>
<dbReference type="PANTHER" id="PTHR46615:SF1">
    <property type="entry name" value="ARYLSULFATASE K"/>
    <property type="match status" value="1"/>
</dbReference>
<proteinExistence type="inferred from homology"/>
<reference evidence="5" key="1">
    <citation type="submission" date="2020-10" db="EMBL/GenBank/DDBJ databases">
        <title>Feather gene expression reveals the developmental basis of iridescence in African starlings.</title>
        <authorList>
            <person name="Rubenstein D.R."/>
        </authorList>
    </citation>
    <scope>NUCLEOTIDE SEQUENCE</scope>
    <source>
        <strain evidence="5">SS15</strain>
        <tissue evidence="5">Liver</tissue>
    </source>
</reference>
<gene>
    <name evidence="6" type="ORF">IHE44_0011132</name>
    <name evidence="5" type="ORF">IHE44_004226</name>
</gene>
<dbReference type="Gene3D" id="3.40.720.10">
    <property type="entry name" value="Alkaline Phosphatase, subunit A"/>
    <property type="match status" value="1"/>
</dbReference>